<dbReference type="Proteomes" id="UP000033163">
    <property type="component" value="Chromosome I"/>
</dbReference>
<dbReference type="PATRIC" id="fig|1073571.4.peg.7181"/>
<dbReference type="EMBL" id="LN831776">
    <property type="protein sequence ID" value="CQR59065.1"/>
    <property type="molecule type" value="Genomic_DNA"/>
</dbReference>
<gene>
    <name evidence="2" type="ORF">PRIO_6718</name>
</gene>
<organism evidence="2 3">
    <name type="scientific">Paenibacillus riograndensis SBR5</name>
    <dbReference type="NCBI Taxonomy" id="1073571"/>
    <lineage>
        <taxon>Bacteria</taxon>
        <taxon>Bacillati</taxon>
        <taxon>Bacillota</taxon>
        <taxon>Bacilli</taxon>
        <taxon>Bacillales</taxon>
        <taxon>Paenibacillaceae</taxon>
        <taxon>Paenibacillus</taxon>
        <taxon>Paenibacillus sonchi group</taxon>
    </lineage>
</organism>
<dbReference type="KEGG" id="pri:PRIO_6718"/>
<reference evidence="3" key="1">
    <citation type="submission" date="2015-03" db="EMBL/GenBank/DDBJ databases">
        <authorList>
            <person name="Wibberg D."/>
        </authorList>
    </citation>
    <scope>NUCLEOTIDE SEQUENCE [LARGE SCALE GENOMIC DNA]</scope>
</reference>
<evidence type="ECO:0000313" key="3">
    <source>
        <dbReference type="Proteomes" id="UP000033163"/>
    </source>
</evidence>
<dbReference type="AlphaFoldDB" id="A0A0E4HIZ4"/>
<evidence type="ECO:0000313" key="2">
    <source>
        <dbReference type="EMBL" id="CQR59065.1"/>
    </source>
</evidence>
<evidence type="ECO:0000256" key="1">
    <source>
        <dbReference type="SAM" id="SignalP"/>
    </source>
</evidence>
<dbReference type="HOGENOM" id="CLU_1584887_0_0_9"/>
<name>A0A0E4HIZ4_9BACL</name>
<proteinExistence type="predicted"/>
<feature type="chain" id="PRO_5002420857" evidence="1">
    <location>
        <begin position="26"/>
        <end position="168"/>
    </location>
</feature>
<dbReference type="RefSeq" id="WP_020434297.1">
    <property type="nucleotide sequence ID" value="NZ_AGBD01001966.1"/>
</dbReference>
<keyword evidence="1" id="KW-0732">Signal</keyword>
<protein>
    <submittedName>
        <fullName evidence="2">Putative secreted protein</fullName>
    </submittedName>
</protein>
<sequence length="168" mass="18261">MKKRLFVVLATVAALSLAIPMSGFAQSNPTDVTSSSTQSKAFKVDKARTIQGFGDVTAQELIHSEDTFVNSGGENDYYESYSTSMGNTIRYYLLDEGKKGLTIKIYYADADYNTTSLYASGSTSASNNWTVLTEIPAPSKDTNFVVRIVSKDGSGGYEYGFQSAIRAF</sequence>
<dbReference type="STRING" id="483937.AMQ84_31660"/>
<accession>A0A0E4HIZ4</accession>
<feature type="signal peptide" evidence="1">
    <location>
        <begin position="1"/>
        <end position="25"/>
    </location>
</feature>